<evidence type="ECO:0000256" key="3">
    <source>
        <dbReference type="ARBA" id="ARBA00022741"/>
    </source>
</evidence>
<dbReference type="GO" id="GO:0005524">
    <property type="term" value="F:ATP binding"/>
    <property type="evidence" value="ECO:0007669"/>
    <property type="project" value="UniProtKB-UniRule"/>
</dbReference>
<keyword evidence="3 8" id="KW-0547">Nucleotide-binding</keyword>
<comment type="subunit">
    <text evidence="8">Homodimer.</text>
</comment>
<evidence type="ECO:0000256" key="1">
    <source>
        <dbReference type="ARBA" id="ARBA00005594"/>
    </source>
</evidence>
<dbReference type="InterPro" id="IPR002305">
    <property type="entry name" value="aa-tRNA-synth_Ic"/>
</dbReference>
<reference evidence="10 11" key="1">
    <citation type="journal article" date="2016" name="Nat. Commun.">
        <title>Thousands of microbial genomes shed light on interconnected biogeochemical processes in an aquifer system.</title>
        <authorList>
            <person name="Anantharaman K."/>
            <person name="Brown C.T."/>
            <person name="Hug L.A."/>
            <person name="Sharon I."/>
            <person name="Castelle C.J."/>
            <person name="Probst A.J."/>
            <person name="Thomas B.C."/>
            <person name="Singh A."/>
            <person name="Wilkins M.J."/>
            <person name="Karaoz U."/>
            <person name="Brodie E.L."/>
            <person name="Williams K.H."/>
            <person name="Hubbard S.S."/>
            <person name="Banfield J.F."/>
        </authorList>
    </citation>
    <scope>NUCLEOTIDE SEQUENCE [LARGE SCALE GENOMIC DNA]</scope>
</reference>
<dbReference type="Gene3D" id="3.40.50.620">
    <property type="entry name" value="HUPs"/>
    <property type="match status" value="1"/>
</dbReference>
<evidence type="ECO:0000256" key="5">
    <source>
        <dbReference type="ARBA" id="ARBA00022917"/>
    </source>
</evidence>
<evidence type="ECO:0000313" key="10">
    <source>
        <dbReference type="EMBL" id="OGF25590.1"/>
    </source>
</evidence>
<dbReference type="InterPro" id="IPR002306">
    <property type="entry name" value="Trp-tRNA-ligase"/>
</dbReference>
<comment type="catalytic activity">
    <reaction evidence="7 8">
        <text>tRNA(Trp) + L-tryptophan + ATP = L-tryptophyl-tRNA(Trp) + AMP + diphosphate + H(+)</text>
        <dbReference type="Rhea" id="RHEA:24080"/>
        <dbReference type="Rhea" id="RHEA-COMP:9671"/>
        <dbReference type="Rhea" id="RHEA-COMP:9705"/>
        <dbReference type="ChEBI" id="CHEBI:15378"/>
        <dbReference type="ChEBI" id="CHEBI:30616"/>
        <dbReference type="ChEBI" id="CHEBI:33019"/>
        <dbReference type="ChEBI" id="CHEBI:57912"/>
        <dbReference type="ChEBI" id="CHEBI:78442"/>
        <dbReference type="ChEBI" id="CHEBI:78535"/>
        <dbReference type="ChEBI" id="CHEBI:456215"/>
        <dbReference type="EC" id="6.1.1.2"/>
    </reaction>
</comment>
<dbReference type="Proteomes" id="UP000178367">
    <property type="component" value="Unassembled WGS sequence"/>
</dbReference>
<evidence type="ECO:0000256" key="9">
    <source>
        <dbReference type="RuleBase" id="RU363036"/>
    </source>
</evidence>
<evidence type="ECO:0000256" key="8">
    <source>
        <dbReference type="HAMAP-Rule" id="MF_00140"/>
    </source>
</evidence>
<dbReference type="AlphaFoldDB" id="A0A1F5SFV8"/>
<dbReference type="Pfam" id="PF00579">
    <property type="entry name" value="tRNA-synt_1b"/>
    <property type="match status" value="1"/>
</dbReference>
<dbReference type="CDD" id="cd00806">
    <property type="entry name" value="TrpRS_core"/>
    <property type="match status" value="1"/>
</dbReference>
<dbReference type="InterPro" id="IPR001412">
    <property type="entry name" value="aa-tRNA-synth_I_CS"/>
</dbReference>
<keyword evidence="6 8" id="KW-0030">Aminoacyl-tRNA synthetase</keyword>
<feature type="binding site" evidence="8">
    <location>
        <position position="190"/>
    </location>
    <ligand>
        <name>ATP</name>
        <dbReference type="ChEBI" id="CHEBI:30616"/>
    </ligand>
</feature>
<keyword evidence="8" id="KW-0963">Cytoplasm</keyword>
<evidence type="ECO:0000256" key="4">
    <source>
        <dbReference type="ARBA" id="ARBA00022840"/>
    </source>
</evidence>
<dbReference type="PANTHER" id="PTHR43766">
    <property type="entry name" value="TRYPTOPHAN--TRNA LIGASE, MITOCHONDRIAL"/>
    <property type="match status" value="1"/>
</dbReference>
<dbReference type="GO" id="GO:0005829">
    <property type="term" value="C:cytosol"/>
    <property type="evidence" value="ECO:0007669"/>
    <property type="project" value="TreeGrafter"/>
</dbReference>
<dbReference type="Gene3D" id="1.10.240.10">
    <property type="entry name" value="Tyrosyl-Transfer RNA Synthetase"/>
    <property type="match status" value="1"/>
</dbReference>
<dbReference type="EMBL" id="MFGB01000020">
    <property type="protein sequence ID" value="OGF25590.1"/>
    <property type="molecule type" value="Genomic_DNA"/>
</dbReference>
<dbReference type="FunFam" id="1.10.240.10:FF:000002">
    <property type="entry name" value="Tryptophan--tRNA ligase"/>
    <property type="match status" value="1"/>
</dbReference>
<gene>
    <name evidence="8" type="primary">trpS</name>
    <name evidence="10" type="ORF">A2227_00025</name>
</gene>
<evidence type="ECO:0000313" key="11">
    <source>
        <dbReference type="Proteomes" id="UP000178367"/>
    </source>
</evidence>
<dbReference type="PRINTS" id="PR01039">
    <property type="entry name" value="TRNASYNTHTRP"/>
</dbReference>
<dbReference type="PROSITE" id="PS00178">
    <property type="entry name" value="AA_TRNA_LIGASE_I"/>
    <property type="match status" value="1"/>
</dbReference>
<feature type="short sequence motif" description="'HIGH' region" evidence="8">
    <location>
        <begin position="16"/>
        <end position="24"/>
    </location>
</feature>
<dbReference type="PANTHER" id="PTHR43766:SF1">
    <property type="entry name" value="TRYPTOPHAN--TRNA LIGASE, MITOCHONDRIAL"/>
    <property type="match status" value="1"/>
</dbReference>
<feature type="binding site" evidence="8">
    <location>
        <begin position="199"/>
        <end position="203"/>
    </location>
    <ligand>
        <name>ATP</name>
        <dbReference type="ChEBI" id="CHEBI:30616"/>
    </ligand>
</feature>
<dbReference type="InterPro" id="IPR024109">
    <property type="entry name" value="Trp-tRNA-ligase_bac-type"/>
</dbReference>
<dbReference type="GO" id="GO:0004830">
    <property type="term" value="F:tryptophan-tRNA ligase activity"/>
    <property type="evidence" value="ECO:0007669"/>
    <property type="project" value="UniProtKB-UniRule"/>
</dbReference>
<dbReference type="GO" id="GO:0006436">
    <property type="term" value="P:tryptophanyl-tRNA aminoacylation"/>
    <property type="evidence" value="ECO:0007669"/>
    <property type="project" value="UniProtKB-UniRule"/>
</dbReference>
<feature type="binding site" evidence="8">
    <location>
        <begin position="15"/>
        <end position="17"/>
    </location>
    <ligand>
        <name>ATP</name>
        <dbReference type="ChEBI" id="CHEBI:30616"/>
    </ligand>
</feature>
<dbReference type="EC" id="6.1.1.2" evidence="8"/>
<dbReference type="SUPFAM" id="SSF52374">
    <property type="entry name" value="Nucleotidylyl transferase"/>
    <property type="match status" value="1"/>
</dbReference>
<comment type="caution">
    <text evidence="10">The sequence shown here is derived from an EMBL/GenBank/DDBJ whole genome shotgun (WGS) entry which is preliminary data.</text>
</comment>
<comment type="function">
    <text evidence="8">Catalyzes the attachment of tryptophan to tRNA(Trp).</text>
</comment>
<comment type="subcellular location">
    <subcellularLocation>
        <location evidence="8">Cytoplasm</location>
    </subcellularLocation>
</comment>
<dbReference type="STRING" id="1797994.A2227_00025"/>
<dbReference type="InterPro" id="IPR050203">
    <property type="entry name" value="Trp-tRNA_synthetase"/>
</dbReference>
<keyword evidence="5 8" id="KW-0648">Protein biosynthesis</keyword>
<comment type="similarity">
    <text evidence="1 8 9">Belongs to the class-I aminoacyl-tRNA synthetase family.</text>
</comment>
<feature type="short sequence motif" description="'KMSKS' region" evidence="8">
    <location>
        <begin position="199"/>
        <end position="203"/>
    </location>
</feature>
<proteinExistence type="inferred from homology"/>
<name>A0A1F5SFV8_9BACT</name>
<evidence type="ECO:0000256" key="7">
    <source>
        <dbReference type="ARBA" id="ARBA00049929"/>
    </source>
</evidence>
<keyword evidence="2 8" id="KW-0436">Ligase</keyword>
<evidence type="ECO:0000256" key="2">
    <source>
        <dbReference type="ARBA" id="ARBA00022598"/>
    </source>
</evidence>
<feature type="binding site" evidence="8">
    <location>
        <begin position="151"/>
        <end position="153"/>
    </location>
    <ligand>
        <name>ATP</name>
        <dbReference type="ChEBI" id="CHEBI:30616"/>
    </ligand>
</feature>
<protein>
    <recommendedName>
        <fullName evidence="8">Tryptophan--tRNA ligase</fullName>
        <ecNumber evidence="8">6.1.1.2</ecNumber>
    </recommendedName>
    <alternativeName>
        <fullName evidence="8">Tryptophanyl-tRNA synthetase</fullName>
        <shortName evidence="8">TrpRS</shortName>
    </alternativeName>
</protein>
<sequence>MTKINKKPTIFSGIKPSGNVHIGNYLGAITQWAKMQDDHNCIFCVVDYHAITVKQDPKMLKKRIFEIVKVYLASGIDPKKSIIFQQSDISAHTEMAWIMNCVARMSDLKKMTQFKDKAGENQENVSVGLFDYPALMAADILLYNTEVVPVGDDQVQHVELTRDLAKRFNSQFGETFRVPEAKINKESARIMSLDDPARKMGKSESSEYNRIELLDEPAKAAKKIMRAVTDTGKDILYDKLNKPGITNLMSMYSILAEMPIRDIEKKYKRKGYGDFKKDLADIVKKFLADFQKKYNAISDKDVYFILSGGAERARPIAEETLKRVKEKLGIN</sequence>
<dbReference type="HAMAP" id="MF_00140_B">
    <property type="entry name" value="Trp_tRNA_synth_B"/>
    <property type="match status" value="1"/>
</dbReference>
<feature type="binding site" evidence="8">
    <location>
        <position position="139"/>
    </location>
    <ligand>
        <name>L-tryptophan</name>
        <dbReference type="ChEBI" id="CHEBI:57912"/>
    </ligand>
</feature>
<evidence type="ECO:0000256" key="6">
    <source>
        <dbReference type="ARBA" id="ARBA00023146"/>
    </source>
</evidence>
<feature type="binding site" evidence="8">
    <location>
        <begin position="23"/>
        <end position="24"/>
    </location>
    <ligand>
        <name>ATP</name>
        <dbReference type="ChEBI" id="CHEBI:30616"/>
    </ligand>
</feature>
<organism evidence="10 11">
    <name type="scientific">Candidatus Falkowbacteria bacterium RIFOXYA2_FULL_47_19</name>
    <dbReference type="NCBI Taxonomy" id="1797994"/>
    <lineage>
        <taxon>Bacteria</taxon>
        <taxon>Candidatus Falkowiibacteriota</taxon>
    </lineage>
</organism>
<dbReference type="InterPro" id="IPR014729">
    <property type="entry name" value="Rossmann-like_a/b/a_fold"/>
</dbReference>
<accession>A0A1F5SFV8</accession>
<dbReference type="NCBIfam" id="TIGR00233">
    <property type="entry name" value="trpS"/>
    <property type="match status" value="1"/>
</dbReference>
<keyword evidence="4 8" id="KW-0067">ATP-binding</keyword>